<dbReference type="FunFam" id="3.40.630.30:FF:000010">
    <property type="entry name" value="Putative N-alpha-acetyltransferase 30"/>
    <property type="match status" value="1"/>
</dbReference>
<evidence type="ECO:0000256" key="14">
    <source>
        <dbReference type="ARBA" id="ARBA00076746"/>
    </source>
</evidence>
<dbReference type="Gene3D" id="3.40.630.30">
    <property type="match status" value="1"/>
</dbReference>
<dbReference type="PANTHER" id="PTHR45896:SF1">
    <property type="entry name" value="N-ALPHA-ACETYLTRANSFERASE 30"/>
    <property type="match status" value="1"/>
</dbReference>
<dbReference type="InParanoid" id="A0A1X7UB46"/>
<evidence type="ECO:0000256" key="6">
    <source>
        <dbReference type="ARBA" id="ARBA00023315"/>
    </source>
</evidence>
<dbReference type="KEGG" id="aqu:100637513"/>
<evidence type="ECO:0000256" key="7">
    <source>
        <dbReference type="ARBA" id="ARBA00024025"/>
    </source>
</evidence>
<dbReference type="PANTHER" id="PTHR45896">
    <property type="entry name" value="N-ALPHA-ACETYLTRANSFERASE 30"/>
    <property type="match status" value="1"/>
</dbReference>
<evidence type="ECO:0000256" key="13">
    <source>
        <dbReference type="ARBA" id="ARBA00066994"/>
    </source>
</evidence>
<evidence type="ECO:0000256" key="3">
    <source>
        <dbReference type="ARBA" id="ARBA00022490"/>
    </source>
</evidence>
<feature type="domain" description="N-acetyltransferase" evidence="17">
    <location>
        <begin position="41"/>
        <end position="191"/>
    </location>
</feature>
<evidence type="ECO:0000256" key="15">
    <source>
        <dbReference type="ARBA" id="ARBA00078622"/>
    </source>
</evidence>
<dbReference type="GO" id="GO:0005634">
    <property type="term" value="C:nucleus"/>
    <property type="evidence" value="ECO:0007669"/>
    <property type="project" value="UniProtKB-SubCell"/>
</dbReference>
<dbReference type="PROSITE" id="PS51186">
    <property type="entry name" value="GNAT"/>
    <property type="match status" value="1"/>
</dbReference>
<evidence type="ECO:0000256" key="10">
    <source>
        <dbReference type="ARBA" id="ARBA00052207"/>
    </source>
</evidence>
<evidence type="ECO:0000313" key="18">
    <source>
        <dbReference type="EnsemblMetazoa" id="Aqu2.1.24888_001"/>
    </source>
</evidence>
<reference evidence="18" key="2">
    <citation type="submission" date="2017-05" db="UniProtKB">
        <authorList>
            <consortium name="EnsemblMetazoa"/>
        </authorList>
    </citation>
    <scope>IDENTIFICATION</scope>
</reference>
<comment type="catalytic activity">
    <reaction evidence="12">
        <text>N-terminal L-methionyl-L-tryptophyl-[protein] + acetyl-CoA = N-terminal N(alpha)-acetyl-L-methionyl-L-tryptophyl-[protein] + CoA + H(+)</text>
        <dbReference type="Rhea" id="RHEA:50560"/>
        <dbReference type="Rhea" id="RHEA-COMP:12724"/>
        <dbReference type="Rhea" id="RHEA-COMP:12725"/>
        <dbReference type="ChEBI" id="CHEBI:15378"/>
        <dbReference type="ChEBI" id="CHEBI:57287"/>
        <dbReference type="ChEBI" id="CHEBI:57288"/>
        <dbReference type="ChEBI" id="CHEBI:133386"/>
        <dbReference type="ChEBI" id="CHEBI:133387"/>
        <dbReference type="EC" id="2.3.1.256"/>
    </reaction>
</comment>
<dbReference type="Pfam" id="PF00583">
    <property type="entry name" value="Acetyltransf_1"/>
    <property type="match status" value="1"/>
</dbReference>
<name>A0A1X7UB46_AMPQE</name>
<evidence type="ECO:0000256" key="16">
    <source>
        <dbReference type="SAM" id="MobiDB-lite"/>
    </source>
</evidence>
<reference evidence="19" key="1">
    <citation type="journal article" date="2010" name="Nature">
        <title>The Amphimedon queenslandica genome and the evolution of animal complexity.</title>
        <authorList>
            <person name="Srivastava M."/>
            <person name="Simakov O."/>
            <person name="Chapman J."/>
            <person name="Fahey B."/>
            <person name="Gauthier M.E."/>
            <person name="Mitros T."/>
            <person name="Richards G.S."/>
            <person name="Conaco C."/>
            <person name="Dacre M."/>
            <person name="Hellsten U."/>
            <person name="Larroux C."/>
            <person name="Putnam N.H."/>
            <person name="Stanke M."/>
            <person name="Adamska M."/>
            <person name="Darling A."/>
            <person name="Degnan S.M."/>
            <person name="Oakley T.H."/>
            <person name="Plachetzki D.C."/>
            <person name="Zhai Y."/>
            <person name="Adamski M."/>
            <person name="Calcino A."/>
            <person name="Cummins S.F."/>
            <person name="Goodstein D.M."/>
            <person name="Harris C."/>
            <person name="Jackson D.J."/>
            <person name="Leys S.P."/>
            <person name="Shu S."/>
            <person name="Woodcroft B.J."/>
            <person name="Vervoort M."/>
            <person name="Kosik K.S."/>
            <person name="Manning G."/>
            <person name="Degnan B.M."/>
            <person name="Rokhsar D.S."/>
        </authorList>
    </citation>
    <scope>NUCLEOTIDE SEQUENCE [LARGE SCALE GENOMIC DNA]</scope>
</reference>
<feature type="region of interest" description="Disordered" evidence="16">
    <location>
        <begin position="1"/>
        <end position="23"/>
    </location>
</feature>
<evidence type="ECO:0000256" key="9">
    <source>
        <dbReference type="ARBA" id="ARBA00051225"/>
    </source>
</evidence>
<dbReference type="GO" id="GO:0120518">
    <property type="term" value="F:protein N-terminal-methionine acetyltransferase activity"/>
    <property type="evidence" value="ECO:0007669"/>
    <property type="project" value="UniProtKB-EC"/>
</dbReference>
<dbReference type="EC" id="2.3.1.256" evidence="13"/>
<dbReference type="SUPFAM" id="SSF55729">
    <property type="entry name" value="Acyl-CoA N-acyltransferases (Nat)"/>
    <property type="match status" value="1"/>
</dbReference>
<dbReference type="Proteomes" id="UP000007879">
    <property type="component" value="Unassembled WGS sequence"/>
</dbReference>
<dbReference type="eggNOG" id="KOG3139">
    <property type="taxonomic scope" value="Eukaryota"/>
</dbReference>
<keyword evidence="4" id="KW-0808">Transferase</keyword>
<comment type="catalytic activity">
    <reaction evidence="9">
        <text>N-terminal L-methionyl-L-leucyl-[protein] + acetyl-CoA = N-terminal N(alpha)-acetyl-L-methionyl-L-leucyl-[protein] + CoA + H(+)</text>
        <dbReference type="Rhea" id="RHEA:50520"/>
        <dbReference type="Rhea" id="RHEA-COMP:12711"/>
        <dbReference type="Rhea" id="RHEA-COMP:12712"/>
        <dbReference type="ChEBI" id="CHEBI:15378"/>
        <dbReference type="ChEBI" id="CHEBI:57287"/>
        <dbReference type="ChEBI" id="CHEBI:57288"/>
        <dbReference type="ChEBI" id="CHEBI:133377"/>
        <dbReference type="ChEBI" id="CHEBI:133378"/>
        <dbReference type="EC" id="2.3.1.256"/>
    </reaction>
</comment>
<organism evidence="18">
    <name type="scientific">Amphimedon queenslandica</name>
    <name type="common">Sponge</name>
    <dbReference type="NCBI Taxonomy" id="400682"/>
    <lineage>
        <taxon>Eukaryota</taxon>
        <taxon>Metazoa</taxon>
        <taxon>Porifera</taxon>
        <taxon>Demospongiae</taxon>
        <taxon>Heteroscleromorpha</taxon>
        <taxon>Haplosclerida</taxon>
        <taxon>Niphatidae</taxon>
        <taxon>Amphimedon</taxon>
    </lineage>
</organism>
<dbReference type="InterPro" id="IPR016181">
    <property type="entry name" value="Acyl_CoA_acyltransferase"/>
</dbReference>
<evidence type="ECO:0000256" key="5">
    <source>
        <dbReference type="ARBA" id="ARBA00023242"/>
    </source>
</evidence>
<evidence type="ECO:0000256" key="8">
    <source>
        <dbReference type="ARBA" id="ARBA00050754"/>
    </source>
</evidence>
<dbReference type="EnsemblMetazoa" id="XM_003388450.3">
    <property type="protein sequence ID" value="XP_003388498.2"/>
    <property type="gene ID" value="LOC100637513"/>
</dbReference>
<comment type="similarity">
    <text evidence="7">Belongs to the acetyltransferase family. MAK3 subfamily.</text>
</comment>
<dbReference type="OrthoDB" id="249099at2759"/>
<evidence type="ECO:0000313" key="19">
    <source>
        <dbReference type="Proteomes" id="UP000007879"/>
    </source>
</evidence>
<dbReference type="InterPro" id="IPR000182">
    <property type="entry name" value="GNAT_dom"/>
</dbReference>
<gene>
    <name evidence="18" type="primary">100637513</name>
</gene>
<evidence type="ECO:0000256" key="11">
    <source>
        <dbReference type="ARBA" id="ARBA00052362"/>
    </source>
</evidence>
<evidence type="ECO:0000256" key="2">
    <source>
        <dbReference type="ARBA" id="ARBA00004496"/>
    </source>
</evidence>
<keyword evidence="19" id="KW-1185">Reference proteome</keyword>
<dbReference type="InterPro" id="IPR044542">
    <property type="entry name" value="NAA30-like"/>
</dbReference>
<keyword evidence="3" id="KW-0963">Cytoplasm</keyword>
<comment type="subcellular location">
    <subcellularLocation>
        <location evidence="2">Cytoplasm</location>
    </subcellularLocation>
    <subcellularLocation>
        <location evidence="1">Nucleus</location>
    </subcellularLocation>
</comment>
<comment type="catalytic activity">
    <reaction evidence="10">
        <text>N-terminal L-methionyl-L-tyrosyl-[protein] + acetyl-CoA = N-terminal N(alpha)-acetyl-L-methionyl-L-tyrosyl-[protein] + CoA + H(+)</text>
        <dbReference type="Rhea" id="RHEA:50532"/>
        <dbReference type="Rhea" id="RHEA-COMP:12717"/>
        <dbReference type="Rhea" id="RHEA-COMP:12718"/>
        <dbReference type="ChEBI" id="CHEBI:15378"/>
        <dbReference type="ChEBI" id="CHEBI:57287"/>
        <dbReference type="ChEBI" id="CHEBI:57288"/>
        <dbReference type="ChEBI" id="CHEBI:133384"/>
        <dbReference type="ChEBI" id="CHEBI:133385"/>
        <dbReference type="EC" id="2.3.1.256"/>
    </reaction>
</comment>
<dbReference type="GO" id="GO:0031417">
    <property type="term" value="C:NatC complex"/>
    <property type="evidence" value="ECO:0007669"/>
    <property type="project" value="TreeGrafter"/>
</dbReference>
<dbReference type="EnsemblMetazoa" id="Aqu2.1.24888_001">
    <property type="protein sequence ID" value="Aqu2.1.24888_001"/>
    <property type="gene ID" value="Aqu2.1.24888"/>
</dbReference>
<proteinExistence type="inferred from homology"/>
<accession>A0A1X7UB46</accession>
<evidence type="ECO:0000259" key="17">
    <source>
        <dbReference type="PROSITE" id="PS51186"/>
    </source>
</evidence>
<evidence type="ECO:0000256" key="1">
    <source>
        <dbReference type="ARBA" id="ARBA00004123"/>
    </source>
</evidence>
<sequence>MMAAESIDEVETPNETTREESTSIIVNERAIDVPDALSEGIKYVQYTSEAQMPDIIRLMKADLSEPYSIYTYRYFIHNWPHLCILAYSEDEKCVGAIVCKTESRHFSTNRGYIAMLAVDKNYRRKKIGSNLVRRSIETMITKDCHEIVLETEVTNMAALSLYQNLGFVRDKYLHRYYLNGEDAYRLKLWFPNAYNQQY</sequence>
<dbReference type="AlphaFoldDB" id="A0A1X7UB46"/>
<dbReference type="CDD" id="cd04301">
    <property type="entry name" value="NAT_SF"/>
    <property type="match status" value="1"/>
</dbReference>
<keyword evidence="6" id="KW-0012">Acyltransferase</keyword>
<comment type="catalytic activity">
    <reaction evidence="11">
        <text>N-terminal L-methionyl-L-phenylalanyl-[protein] + acetyl-CoA = N-terminal N(alpha)-acetyl-L-methionyl-L-phenylalanyl-[protein] + CoA + H(+)</text>
        <dbReference type="Rhea" id="RHEA:50528"/>
        <dbReference type="Rhea" id="RHEA-COMP:12715"/>
        <dbReference type="Rhea" id="RHEA-COMP:12716"/>
        <dbReference type="ChEBI" id="CHEBI:15378"/>
        <dbReference type="ChEBI" id="CHEBI:57287"/>
        <dbReference type="ChEBI" id="CHEBI:57288"/>
        <dbReference type="ChEBI" id="CHEBI:133382"/>
        <dbReference type="ChEBI" id="CHEBI:133383"/>
        <dbReference type="EC" id="2.3.1.256"/>
    </reaction>
</comment>
<evidence type="ECO:0000256" key="12">
    <source>
        <dbReference type="ARBA" id="ARBA00052477"/>
    </source>
</evidence>
<keyword evidence="5" id="KW-0539">Nucleus</keyword>
<protein>
    <recommendedName>
        <fullName evidence="13">N-terminal methionine N(alpha)-acetyltransferase NatC</fullName>
        <ecNumber evidence="13">2.3.1.256</ecNumber>
    </recommendedName>
    <alternativeName>
        <fullName evidence="14">N-acetyltransferase MAK3 homolog</fullName>
    </alternativeName>
    <alternativeName>
        <fullName evidence="15">NatC catalytic subunit</fullName>
    </alternativeName>
</protein>
<comment type="catalytic activity">
    <reaction evidence="8">
        <text>N-terminal L-methionyl-L-isoleucyl-[protein] + acetyl-CoA = N-terminal N(alpha)-acetyl-L-methionyl-L-isoleucyl-[protein] + CoA + H(+)</text>
        <dbReference type="Rhea" id="RHEA:50524"/>
        <dbReference type="Rhea" id="RHEA-COMP:12713"/>
        <dbReference type="Rhea" id="RHEA-COMP:12714"/>
        <dbReference type="ChEBI" id="CHEBI:15378"/>
        <dbReference type="ChEBI" id="CHEBI:57287"/>
        <dbReference type="ChEBI" id="CHEBI:57288"/>
        <dbReference type="ChEBI" id="CHEBI:133379"/>
        <dbReference type="ChEBI" id="CHEBI:133380"/>
        <dbReference type="EC" id="2.3.1.256"/>
    </reaction>
</comment>
<evidence type="ECO:0000256" key="4">
    <source>
        <dbReference type="ARBA" id="ARBA00022679"/>
    </source>
</evidence>
<dbReference type="STRING" id="400682.A0A1X7UB46"/>
<feature type="compositionally biased region" description="Acidic residues" evidence="16">
    <location>
        <begin position="1"/>
        <end position="12"/>
    </location>
</feature>